<reference evidence="3" key="1">
    <citation type="journal article" date="2014" name="Int. J. Syst. Evol. Microbiol.">
        <title>Complete genome sequence of Corynebacterium casei LMG S-19264T (=DSM 44701T), isolated from a smear-ripened cheese.</title>
        <authorList>
            <consortium name="US DOE Joint Genome Institute (JGI-PGF)"/>
            <person name="Walter F."/>
            <person name="Albersmeier A."/>
            <person name="Kalinowski J."/>
            <person name="Ruckert C."/>
        </authorList>
    </citation>
    <scope>NUCLEOTIDE SEQUENCE</scope>
    <source>
        <strain evidence="3">JCM 3276</strain>
    </source>
</reference>
<accession>A0A918G892</accession>
<dbReference type="EMBL" id="BMRB01000001">
    <property type="protein sequence ID" value="GGS22528.1"/>
    <property type="molecule type" value="Genomic_DNA"/>
</dbReference>
<dbReference type="SUPFAM" id="SSF89372">
    <property type="entry name" value="Fucose-specific lectin"/>
    <property type="match status" value="2"/>
</dbReference>
<reference evidence="3" key="2">
    <citation type="submission" date="2020-09" db="EMBL/GenBank/DDBJ databases">
        <authorList>
            <person name="Sun Q."/>
            <person name="Ohkuma M."/>
        </authorList>
    </citation>
    <scope>NUCLEOTIDE SEQUENCE</scope>
    <source>
        <strain evidence="3">JCM 3276</strain>
    </source>
</reference>
<feature type="domain" description="Tachylectin 2" evidence="1">
    <location>
        <begin position="6"/>
        <end position="218"/>
    </location>
</feature>
<comment type="caution">
    <text evidence="3">The sequence shown here is derived from an EMBL/GenBank/DDBJ whole genome shotgun (WGS) entry which is preliminary data.</text>
</comment>
<dbReference type="SUPFAM" id="SSF50934">
    <property type="entry name" value="Tachylectin-2"/>
    <property type="match status" value="1"/>
</dbReference>
<keyword evidence="4" id="KW-1185">Reference proteome</keyword>
<dbReference type="InterPro" id="IPR058502">
    <property type="entry name" value="PLL-like_beta-prop"/>
</dbReference>
<evidence type="ECO:0000313" key="3">
    <source>
        <dbReference type="EMBL" id="GGS22528.1"/>
    </source>
</evidence>
<name>A0A918G892_9PSEU</name>
<gene>
    <name evidence="3" type="ORF">GCM10010171_14210</name>
</gene>
<dbReference type="AlphaFoldDB" id="A0A918G892"/>
<feature type="domain" description="Tachylectin 2" evidence="1">
    <location>
        <begin position="297"/>
        <end position="469"/>
    </location>
</feature>
<evidence type="ECO:0008006" key="5">
    <source>
        <dbReference type="Google" id="ProtNLM"/>
    </source>
</evidence>
<protein>
    <recommendedName>
        <fullName evidence="5">Tachylectin 2 domain-containing protein</fullName>
    </recommendedName>
</protein>
<proteinExistence type="predicted"/>
<evidence type="ECO:0000259" key="2">
    <source>
        <dbReference type="Pfam" id="PF26607"/>
    </source>
</evidence>
<feature type="domain" description="PLL-like beta propeller" evidence="2">
    <location>
        <begin position="715"/>
        <end position="818"/>
    </location>
</feature>
<dbReference type="Gene3D" id="2.115.10.10">
    <property type="entry name" value="Tachylectin 2"/>
    <property type="match status" value="2"/>
</dbReference>
<dbReference type="InterPro" id="IPR023294">
    <property type="entry name" value="Tachylectin2"/>
</dbReference>
<dbReference type="Pfam" id="PF14517">
    <property type="entry name" value="Tachylectin"/>
    <property type="match status" value="2"/>
</dbReference>
<dbReference type="Pfam" id="PF26607">
    <property type="entry name" value="DUF8189"/>
    <property type="match status" value="1"/>
</dbReference>
<organism evidence="3 4">
    <name type="scientific">Actinokineospora fastidiosa</name>
    <dbReference type="NCBI Taxonomy" id="1816"/>
    <lineage>
        <taxon>Bacteria</taxon>
        <taxon>Bacillati</taxon>
        <taxon>Actinomycetota</taxon>
        <taxon>Actinomycetes</taxon>
        <taxon>Pseudonocardiales</taxon>
        <taxon>Pseudonocardiaceae</taxon>
        <taxon>Actinokineospora</taxon>
    </lineage>
</organism>
<dbReference type="Proteomes" id="UP000660680">
    <property type="component" value="Unassembled WGS sequence"/>
</dbReference>
<evidence type="ECO:0000313" key="4">
    <source>
        <dbReference type="Proteomes" id="UP000660680"/>
    </source>
</evidence>
<dbReference type="InterPro" id="IPR036813">
    <property type="entry name" value="Tachylectin2_sf"/>
</dbReference>
<sequence length="870" mass="94767">MFVGLTDNGLRFRNHNEPGTGRNNWTGDSAIGNGWTGRFLAGPQGAVYHINSSGVLHRYKYVEGQGWESINGTLAEAIDTGWQNWNTAANRYRLTVDANNHFYAVMPNGDLQRRVYDIPSKTWTREVIDTGWDRFDQVFASGSGVLYARNPSVGDGTLYRFHYDPQTRTWLQREHHIATGWLGFKQLSSPGGDVIYALNSTGNITWYRYLPAEQTWAHNDAGQWKAAITSWSNVDEIAPASDGCRLDDIGASVQCQPRAEVFYTTTTDEFRIYYHNEPETGLGNSDGTRSAAPKWDGRVMSGPDGYRYLLRADGVMTRQRWTGTGWANNGVGEYLARDWTGYSSPETRFRITVDSNNHFYAVRGDGSLEHRVYNETAGTWATEVIDTGWGRFNHVFAAGDGVLFARDPSVFDGGLYRFHYDWQNRRWVEHGKRIGSGWAGFKQLASPGGGIVYALTSTGQVAWYHYDHEAGTFVPGARGNVRENITTLSSVQEIAPAIDTCELTNPVTVTPPQPGPPDNERAHMMLNPRTDVLEIAFVTDQGVLMRAVQRTQGVETVDPKGMAEYFSYTGNATLGFRDDGRLMLLGLGQDGQIRAHTQDQIGGSGFSNPLNLKGAMLSSPVLASGAGNLLTAFAVDEAGSLWYASQLTTSGGLSPWRKAAGEAQSLTTDFSVVRNGDAFEVVYRRADGAVAAARFQGGALQAPRVATGLVTGDIPSAVLFADGKLQIIARGAADNLVYTQREGAAGFPGWLAIGGLTIAGSPHAVLNQYGIIEVVARATDGDAYRTGQTAPGSASWRIWEGSDRPAVTDPVIALAGAENRYFFQDDVGNAYLVFAQPYPAQPSAAMAAGAPEVKQVKKVDQKVTTFRVGG</sequence>
<evidence type="ECO:0000259" key="1">
    <source>
        <dbReference type="Pfam" id="PF14517"/>
    </source>
</evidence>